<evidence type="ECO:0000256" key="2">
    <source>
        <dbReference type="RuleBase" id="RU004429"/>
    </source>
</evidence>
<dbReference type="InterPro" id="IPR036259">
    <property type="entry name" value="MFS_trans_sf"/>
</dbReference>
<evidence type="ECO:0000256" key="1">
    <source>
        <dbReference type="ARBA" id="ARBA00005698"/>
    </source>
</evidence>
<comment type="caution">
    <text evidence="3">The sequence shown here is derived from an EMBL/GenBank/DDBJ whole genome shotgun (WGS) entry which is preliminary data.</text>
</comment>
<sequence length="172" mass="18163">MSILQWVFVVTAFLTVGAAVMMVASRRMMHAALWLAVALLGVGVIFITLEASFFAIVQLLVYIGAILILIVFAIMLTQRTDESGARLNAYAWAAAGIAGLIGAILAFTMAGWIIGSTALQELGSTFDAVLPLGQALVDAEGYAVPFEVASVLLLAALIGAVYIAFERKGERP</sequence>
<dbReference type="PANTHER" id="PTHR33269:SF17">
    <property type="entry name" value="NADH-UBIQUINONE OXIDOREDUCTASE CHAIN 6"/>
    <property type="match status" value="1"/>
</dbReference>
<dbReference type="InterPro" id="IPR042106">
    <property type="entry name" value="Nuo/plastoQ_OxRdtase_6_NuoJ"/>
</dbReference>
<dbReference type="Proteomes" id="UP001254165">
    <property type="component" value="Unassembled WGS sequence"/>
</dbReference>
<dbReference type="GO" id="GO:0050136">
    <property type="term" value="F:NADH dehydrogenase (quinone) (non-electrogenic) activity"/>
    <property type="evidence" value="ECO:0007669"/>
    <property type="project" value="UniProtKB-EC"/>
</dbReference>
<proteinExistence type="inferred from homology"/>
<dbReference type="InterPro" id="IPR001457">
    <property type="entry name" value="NADH_UbQ/plastoQ_OxRdtase_su6"/>
</dbReference>
<name>A0ABU3NTS3_9CHLR</name>
<reference evidence="3 4" key="1">
    <citation type="submission" date="2023-07" db="EMBL/GenBank/DDBJ databases">
        <title>Novel species of Thermanaerothrix with wide hydrolytic capabilities.</title>
        <authorList>
            <person name="Zayulina K.S."/>
            <person name="Podosokorskaya O.A."/>
            <person name="Elcheninov A.G."/>
        </authorList>
    </citation>
    <scope>NUCLEOTIDE SEQUENCE [LARGE SCALE GENOMIC DNA]</scope>
    <source>
        <strain evidence="3 4">4228-RoL</strain>
    </source>
</reference>
<dbReference type="SUPFAM" id="SSF103473">
    <property type="entry name" value="MFS general substrate transporter"/>
    <property type="match status" value="1"/>
</dbReference>
<gene>
    <name evidence="3" type="ORF">QYE77_13250</name>
</gene>
<keyword evidence="2" id="KW-0874">Quinone</keyword>
<feature type="transmembrane region" description="Helical" evidence="2">
    <location>
        <begin position="89"/>
        <end position="114"/>
    </location>
</feature>
<keyword evidence="2" id="KW-1133">Transmembrane helix</keyword>
<dbReference type="Pfam" id="PF00499">
    <property type="entry name" value="Oxidored_q3"/>
    <property type="match status" value="1"/>
</dbReference>
<dbReference type="EMBL" id="JAUHMF010000002">
    <property type="protein sequence ID" value="MDT8899226.1"/>
    <property type="molecule type" value="Genomic_DNA"/>
</dbReference>
<keyword evidence="2" id="KW-0520">NAD</keyword>
<accession>A0ABU3NTS3</accession>
<protein>
    <recommendedName>
        <fullName evidence="2">NADH-quinone oxidoreductase subunit J</fullName>
        <ecNumber evidence="2">7.1.1.-</ecNumber>
    </recommendedName>
</protein>
<evidence type="ECO:0000313" key="3">
    <source>
        <dbReference type="EMBL" id="MDT8899226.1"/>
    </source>
</evidence>
<dbReference type="Gene3D" id="1.20.120.1200">
    <property type="entry name" value="NADH-ubiquinone/plastoquinone oxidoreductase chain 6, subunit NuoJ"/>
    <property type="match status" value="1"/>
</dbReference>
<comment type="function">
    <text evidence="2">NDH-1 shuttles electrons from NADH, via FMN and iron-sulfur (Fe-S) centers, to quinones in the respiratory chain. Couples the redox reaction to proton translocation (for every two electrons transferred, four hydrogen ions are translocated across the cytoplasmic membrane), and thus conserves the redox energy in a proton gradient.</text>
</comment>
<organism evidence="3 4">
    <name type="scientific">Thermanaerothrix solaris</name>
    <dbReference type="NCBI Taxonomy" id="3058434"/>
    <lineage>
        <taxon>Bacteria</taxon>
        <taxon>Bacillati</taxon>
        <taxon>Chloroflexota</taxon>
        <taxon>Anaerolineae</taxon>
        <taxon>Anaerolineales</taxon>
        <taxon>Anaerolineaceae</taxon>
        <taxon>Thermanaerothrix</taxon>
    </lineage>
</organism>
<keyword evidence="2" id="KW-0812">Transmembrane</keyword>
<dbReference type="RefSeq" id="WP_315625912.1">
    <property type="nucleotide sequence ID" value="NZ_JAUHMF010000002.1"/>
</dbReference>
<feature type="transmembrane region" description="Helical" evidence="2">
    <location>
        <begin position="6"/>
        <end position="24"/>
    </location>
</feature>
<keyword evidence="3" id="KW-0560">Oxidoreductase</keyword>
<dbReference type="EC" id="7.1.1.-" evidence="2"/>
<dbReference type="PANTHER" id="PTHR33269">
    <property type="entry name" value="NADH-UBIQUINONE OXIDOREDUCTASE CHAIN 6"/>
    <property type="match status" value="1"/>
</dbReference>
<feature type="transmembrane region" description="Helical" evidence="2">
    <location>
        <begin position="31"/>
        <end position="49"/>
    </location>
</feature>
<feature type="transmembrane region" description="Helical" evidence="2">
    <location>
        <begin position="142"/>
        <end position="165"/>
    </location>
</feature>
<evidence type="ECO:0000313" key="4">
    <source>
        <dbReference type="Proteomes" id="UP001254165"/>
    </source>
</evidence>
<keyword evidence="4" id="KW-1185">Reference proteome</keyword>
<comment type="catalytic activity">
    <reaction evidence="2">
        <text>a quinone + NADH + 5 H(+)(in) = a quinol + NAD(+) + 4 H(+)(out)</text>
        <dbReference type="Rhea" id="RHEA:57888"/>
        <dbReference type="ChEBI" id="CHEBI:15378"/>
        <dbReference type="ChEBI" id="CHEBI:24646"/>
        <dbReference type="ChEBI" id="CHEBI:57540"/>
        <dbReference type="ChEBI" id="CHEBI:57945"/>
        <dbReference type="ChEBI" id="CHEBI:132124"/>
    </reaction>
</comment>
<feature type="transmembrane region" description="Helical" evidence="2">
    <location>
        <begin position="55"/>
        <end position="77"/>
    </location>
</feature>
<comment type="subcellular location">
    <subcellularLocation>
        <location evidence="2">Cell membrane</location>
        <topology evidence="2">Multi-pass membrane protein</topology>
    </subcellularLocation>
</comment>
<keyword evidence="2" id="KW-0472">Membrane</keyword>
<comment type="similarity">
    <text evidence="1 2">Belongs to the complex I subunit 6 family.</text>
</comment>
<keyword evidence="2" id="KW-1003">Cell membrane</keyword>